<organism evidence="1 2">
    <name type="scientific">Streptomyces canus</name>
    <dbReference type="NCBI Taxonomy" id="58343"/>
    <lineage>
        <taxon>Bacteria</taxon>
        <taxon>Bacillati</taxon>
        <taxon>Actinomycetota</taxon>
        <taxon>Actinomycetes</taxon>
        <taxon>Kitasatosporales</taxon>
        <taxon>Streptomycetaceae</taxon>
        <taxon>Streptomyces</taxon>
        <taxon>Streptomyces aurantiacus group</taxon>
    </lineage>
</organism>
<dbReference type="RefSeq" id="WP_306981064.1">
    <property type="nucleotide sequence ID" value="NZ_JAUSZV010000005.1"/>
</dbReference>
<protein>
    <submittedName>
        <fullName evidence="1">Uncharacterized protein</fullName>
    </submittedName>
</protein>
<dbReference type="Proteomes" id="UP001234216">
    <property type="component" value="Unassembled WGS sequence"/>
</dbReference>
<accession>A0AAW8FJV6</accession>
<evidence type="ECO:0000313" key="2">
    <source>
        <dbReference type="Proteomes" id="UP001234216"/>
    </source>
</evidence>
<name>A0AAW8FJV6_9ACTN</name>
<sequence>MPAPVSAAPEAGAVLQRGRERVELRYTSALLDDFLLVMSRIQGDFTRLSDSTEFPAVPGTRPRRNSHA</sequence>
<reference evidence="1" key="1">
    <citation type="submission" date="2023-07" db="EMBL/GenBank/DDBJ databases">
        <title>Comparative genomics of wheat-associated soil bacteria to identify genetic determinants of phenazine resistance.</title>
        <authorList>
            <person name="Mouncey N."/>
        </authorList>
    </citation>
    <scope>NUCLEOTIDE SEQUENCE</scope>
    <source>
        <strain evidence="1">V4I22</strain>
    </source>
</reference>
<dbReference type="EMBL" id="JAUSZV010000005">
    <property type="protein sequence ID" value="MDQ0910427.1"/>
    <property type="molecule type" value="Genomic_DNA"/>
</dbReference>
<dbReference type="AlphaFoldDB" id="A0AAW8FJV6"/>
<gene>
    <name evidence="1" type="ORF">QFZ22_006412</name>
</gene>
<comment type="caution">
    <text evidence="1">The sequence shown here is derived from an EMBL/GenBank/DDBJ whole genome shotgun (WGS) entry which is preliminary data.</text>
</comment>
<proteinExistence type="predicted"/>
<evidence type="ECO:0000313" key="1">
    <source>
        <dbReference type="EMBL" id="MDQ0910427.1"/>
    </source>
</evidence>